<keyword evidence="6" id="KW-1185">Reference proteome</keyword>
<evidence type="ECO:0000256" key="3">
    <source>
        <dbReference type="ARBA" id="ARBA00023163"/>
    </source>
</evidence>
<dbReference type="InterPro" id="IPR036388">
    <property type="entry name" value="WH-like_DNA-bd_sf"/>
</dbReference>
<dbReference type="CDD" id="cd06170">
    <property type="entry name" value="LuxR_C_like"/>
    <property type="match status" value="1"/>
</dbReference>
<dbReference type="Pfam" id="PF25873">
    <property type="entry name" value="WHD_MalT"/>
    <property type="match status" value="1"/>
</dbReference>
<dbReference type="InterPro" id="IPR041617">
    <property type="entry name" value="TPR_MalT"/>
</dbReference>
<dbReference type="STRING" id="1777140.AWB79_06048"/>
<dbReference type="GO" id="GO:0003677">
    <property type="term" value="F:DNA binding"/>
    <property type="evidence" value="ECO:0007669"/>
    <property type="project" value="UniProtKB-KW"/>
</dbReference>
<reference evidence="5" key="1">
    <citation type="submission" date="2016-01" db="EMBL/GenBank/DDBJ databases">
        <authorList>
            <person name="Peeters C."/>
        </authorList>
    </citation>
    <scope>NUCLEOTIDE SEQUENCE</scope>
    <source>
        <strain evidence="5">LMG 29322</strain>
    </source>
</reference>
<keyword evidence="3" id="KW-0804">Transcription</keyword>
<dbReference type="InterPro" id="IPR000792">
    <property type="entry name" value="Tscrpt_reg_LuxR_C"/>
</dbReference>
<evidence type="ECO:0000256" key="1">
    <source>
        <dbReference type="ARBA" id="ARBA00023015"/>
    </source>
</evidence>
<evidence type="ECO:0000313" key="6">
    <source>
        <dbReference type="Proteomes" id="UP000054851"/>
    </source>
</evidence>
<dbReference type="Gene3D" id="1.25.40.10">
    <property type="entry name" value="Tetratricopeptide repeat domain"/>
    <property type="match status" value="1"/>
</dbReference>
<dbReference type="SMART" id="SM00421">
    <property type="entry name" value="HTH_LUXR"/>
    <property type="match status" value="1"/>
</dbReference>
<dbReference type="InterPro" id="IPR016032">
    <property type="entry name" value="Sig_transdc_resp-reg_C-effctor"/>
</dbReference>
<comment type="caution">
    <text evidence="5">The sequence shown here is derived from an EMBL/GenBank/DDBJ whole genome shotgun (WGS) entry which is preliminary data.</text>
</comment>
<dbReference type="GO" id="GO:0006355">
    <property type="term" value="P:regulation of DNA-templated transcription"/>
    <property type="evidence" value="ECO:0007669"/>
    <property type="project" value="InterPro"/>
</dbReference>
<dbReference type="PANTHER" id="PTHR44688:SF16">
    <property type="entry name" value="DNA-BINDING TRANSCRIPTIONAL ACTIVATOR DEVR_DOSR"/>
    <property type="match status" value="1"/>
</dbReference>
<proteinExistence type="predicted"/>
<dbReference type="InterPro" id="IPR011990">
    <property type="entry name" value="TPR-like_helical_dom_sf"/>
</dbReference>
<dbReference type="PROSITE" id="PS50043">
    <property type="entry name" value="HTH_LUXR_2"/>
    <property type="match status" value="1"/>
</dbReference>
<dbReference type="Gene3D" id="1.10.10.10">
    <property type="entry name" value="Winged helix-like DNA-binding domain superfamily/Winged helix DNA-binding domain"/>
    <property type="match status" value="1"/>
</dbReference>
<dbReference type="SUPFAM" id="SSF48452">
    <property type="entry name" value="TPR-like"/>
    <property type="match status" value="1"/>
</dbReference>
<dbReference type="EMBL" id="FCOA02000029">
    <property type="protein sequence ID" value="SAK86311.1"/>
    <property type="molecule type" value="Genomic_DNA"/>
</dbReference>
<protein>
    <submittedName>
        <fullName evidence="5">ATP-dependent transcription regulator LuxR</fullName>
    </submittedName>
</protein>
<organism evidence="5 6">
    <name type="scientific">Caballeronia hypogeia</name>
    <dbReference type="NCBI Taxonomy" id="1777140"/>
    <lineage>
        <taxon>Bacteria</taxon>
        <taxon>Pseudomonadati</taxon>
        <taxon>Pseudomonadota</taxon>
        <taxon>Betaproteobacteria</taxon>
        <taxon>Burkholderiales</taxon>
        <taxon>Burkholderiaceae</taxon>
        <taxon>Caballeronia</taxon>
    </lineage>
</organism>
<evidence type="ECO:0000259" key="4">
    <source>
        <dbReference type="PROSITE" id="PS50043"/>
    </source>
</evidence>
<feature type="domain" description="HTH luxR-type" evidence="4">
    <location>
        <begin position="652"/>
        <end position="717"/>
    </location>
</feature>
<name>A0A158CVP5_9BURK</name>
<dbReference type="Proteomes" id="UP000054851">
    <property type="component" value="Unassembled WGS sequence"/>
</dbReference>
<evidence type="ECO:0000313" key="5">
    <source>
        <dbReference type="EMBL" id="SAK86311.1"/>
    </source>
</evidence>
<dbReference type="Pfam" id="PF17874">
    <property type="entry name" value="TPR_MalT"/>
    <property type="match status" value="1"/>
</dbReference>
<dbReference type="PRINTS" id="PR00038">
    <property type="entry name" value="HTHLUXR"/>
</dbReference>
<keyword evidence="1" id="KW-0805">Transcription regulation</keyword>
<dbReference type="Pfam" id="PF00196">
    <property type="entry name" value="GerE"/>
    <property type="match status" value="1"/>
</dbReference>
<sequence length="720" mass="81370">MQGQLLEIDFKALPFTVDETRHFLEQNLSSPKLNADEVHLIHDLTGGWPASLQPIATMLRIHPSKRSKLRTLLWKSTDLQTYLVEDVVAYLPADLIEFMEKISVLRRFNAELAEYVAENPQASEMIKRAEDENLLIFRIDIDDELPWYRFHPLFGEFLAQRLPRQGHDKVEAIHRRASRWFAEHDILVEALRHANLGGDLEYAVDAMEKATPATWSMDYISPMLHLLDRLPQETLFAHPKLFLLGCLTYAYSGRPDKAERWLEEIRRTDAVKNPAISSKLTLMDASVAMHRDDMKRVIELLEPLYKVSFDNRSLHYLSLAGLAVGYMSYGRYDDVRKIYDDHPVRPEDRDTDMALGFESLRAQMYLMEGNAREAERIGADVLIRAETTYGRLSIPANVCAATLGDVYYELDRPDDALEVLANRPGLVRSSTPDVMIRASLTRAQLDVLRASPELALAFLEKQTNHFHIHGLDRAEAYMVAEQLTILLAMGDRLRAAERASKLKALGAQYQHATGSHAEILAIVAMARARLALVDCNPTDALDALSKVRDFAEKYGRGRILVRTALLCAVAHDGLGQDEDVRHCLAQALQTAATLGLVRTILDEWEDVGELLERFRDELDLQPAAKQYLVDLFARAVPESPPPEPVPADRDGPEVQRAILTPRELEIMGLMAQAMSNKRIALTLNITFGTVKWNVKNILDKLEVSSRYAAIAVARQRGFLK</sequence>
<accession>A0A158CVP5</accession>
<dbReference type="AlphaFoldDB" id="A0A158CVP5"/>
<gene>
    <name evidence="5" type="ORF">AWB79_06048</name>
</gene>
<dbReference type="InterPro" id="IPR059106">
    <property type="entry name" value="WHD_MalT"/>
</dbReference>
<keyword evidence="2" id="KW-0238">DNA-binding</keyword>
<evidence type="ECO:0000256" key="2">
    <source>
        <dbReference type="ARBA" id="ARBA00023125"/>
    </source>
</evidence>
<dbReference type="SUPFAM" id="SSF46894">
    <property type="entry name" value="C-terminal effector domain of the bipartite response regulators"/>
    <property type="match status" value="1"/>
</dbReference>
<dbReference type="PANTHER" id="PTHR44688">
    <property type="entry name" value="DNA-BINDING TRANSCRIPTIONAL ACTIVATOR DEVR_DOSR"/>
    <property type="match status" value="1"/>
</dbReference>